<dbReference type="Pfam" id="PF13619">
    <property type="entry name" value="KTSC"/>
    <property type="match status" value="1"/>
</dbReference>
<organism evidence="2 3">
    <name type="scientific">Nakamurella aerolata</name>
    <dbReference type="NCBI Taxonomy" id="1656892"/>
    <lineage>
        <taxon>Bacteria</taxon>
        <taxon>Bacillati</taxon>
        <taxon>Actinomycetota</taxon>
        <taxon>Actinomycetes</taxon>
        <taxon>Nakamurellales</taxon>
        <taxon>Nakamurellaceae</taxon>
        <taxon>Nakamurella</taxon>
    </lineage>
</organism>
<name>A0A849AAR8_9ACTN</name>
<protein>
    <submittedName>
        <fullName evidence="2">KTSC domain-containing protein</fullName>
    </submittedName>
</protein>
<dbReference type="EMBL" id="JABEND010000016">
    <property type="protein sequence ID" value="NNG37625.1"/>
    <property type="molecule type" value="Genomic_DNA"/>
</dbReference>
<evidence type="ECO:0000313" key="3">
    <source>
        <dbReference type="Proteomes" id="UP000562984"/>
    </source>
</evidence>
<evidence type="ECO:0000259" key="1">
    <source>
        <dbReference type="Pfam" id="PF13619"/>
    </source>
</evidence>
<evidence type="ECO:0000313" key="2">
    <source>
        <dbReference type="EMBL" id="NNG37625.1"/>
    </source>
</evidence>
<dbReference type="Proteomes" id="UP000562984">
    <property type="component" value="Unassembled WGS sequence"/>
</dbReference>
<gene>
    <name evidence="2" type="ORF">HKD39_18350</name>
</gene>
<comment type="caution">
    <text evidence="2">The sequence shown here is derived from an EMBL/GenBank/DDBJ whole genome shotgun (WGS) entry which is preliminary data.</text>
</comment>
<reference evidence="2 3" key="1">
    <citation type="submission" date="2020-05" db="EMBL/GenBank/DDBJ databases">
        <title>Nakamurella sp. DB0629 isolated from air conditioner.</title>
        <authorList>
            <person name="Kim D.H."/>
            <person name="Kim D.-U."/>
        </authorList>
    </citation>
    <scope>NUCLEOTIDE SEQUENCE [LARGE SCALE GENOMIC DNA]</scope>
    <source>
        <strain evidence="2 3">DB0629</strain>
    </source>
</reference>
<proteinExistence type="predicted"/>
<accession>A0A849AAR8</accession>
<sequence>MRRKPVQSHAIASIGFDAATNQLEIEYIGGDVYVYFAVPASVHQTLMESDSVGRFVNEHIKPHYAWQDGE</sequence>
<dbReference type="InterPro" id="IPR025309">
    <property type="entry name" value="KTSC_dom"/>
</dbReference>
<dbReference type="AlphaFoldDB" id="A0A849AAR8"/>
<keyword evidence="3" id="KW-1185">Reference proteome</keyword>
<feature type="domain" description="KTSC" evidence="1">
    <location>
        <begin position="7"/>
        <end position="64"/>
    </location>
</feature>